<keyword evidence="8" id="KW-1185">Reference proteome</keyword>
<reference evidence="7 8" key="1">
    <citation type="submission" date="2023-08" db="EMBL/GenBank/DDBJ databases">
        <title>Black Yeasts Isolated from many extreme environments.</title>
        <authorList>
            <person name="Coleine C."/>
            <person name="Stajich J.E."/>
            <person name="Selbmann L."/>
        </authorList>
    </citation>
    <scope>NUCLEOTIDE SEQUENCE [LARGE SCALE GENOMIC DNA]</scope>
    <source>
        <strain evidence="7 8">CCFEE 5935</strain>
    </source>
</reference>
<dbReference type="PANTHER" id="PTHR47178">
    <property type="entry name" value="MONOOXYGENASE, FAD-BINDING"/>
    <property type="match status" value="1"/>
</dbReference>
<keyword evidence="2" id="KW-0285">Flavoprotein</keyword>
<evidence type="ECO:0000256" key="2">
    <source>
        <dbReference type="ARBA" id="ARBA00022630"/>
    </source>
</evidence>
<protein>
    <recommendedName>
        <fullName evidence="6">FAD-binding domain-containing protein</fullName>
    </recommendedName>
</protein>
<sequence>MEAGDQRADIHVLIIGAGIQAVLMERKGISGLLLAQGLKKHEIPFSIFESEDSAKFHRAREWGMSIQWALPMLADLLPNHLLERLQSDASVDPHYVFPETGNTMPIYNAETGELMKSIPLVKMLRVSRRRLRRLCAEGIEVQYGKRFRSMTTSEDDGKITVHFSDDSQTSGTLVVGADGANSAVRNAAFFDTDKGKAVTAGYAGANMHVCYGDASIARLLREHLSPILGIAMHPRGHWLWFSIQDVPDPEKPEGWVFQLQWTFKLGPETAGLSELNLENLKADASKYFAEPWRSAWEKIPPGTRVPNNRLSIWQPAPIPSEAWGGRVALVGDAAHAMSFHRGQGMNHGIADAVELTKILSAGGRGKEAVLQHEAEMIKRAGEEVAISKSNTEMVHDWDRLMQSPLMQRGGDKNR</sequence>
<dbReference type="PRINTS" id="PR00420">
    <property type="entry name" value="RNGMNOXGNASE"/>
</dbReference>
<feature type="domain" description="FAD-binding" evidence="6">
    <location>
        <begin position="135"/>
        <end position="366"/>
    </location>
</feature>
<keyword evidence="4" id="KW-0560">Oxidoreductase</keyword>
<evidence type="ECO:0000259" key="6">
    <source>
        <dbReference type="Pfam" id="PF01494"/>
    </source>
</evidence>
<evidence type="ECO:0000256" key="1">
    <source>
        <dbReference type="ARBA" id="ARBA00001974"/>
    </source>
</evidence>
<name>A0AAV9PLY1_9PEZI</name>
<dbReference type="RefSeq" id="XP_064663334.1">
    <property type="nucleotide sequence ID" value="XM_064799007.1"/>
</dbReference>
<evidence type="ECO:0000313" key="8">
    <source>
        <dbReference type="Proteomes" id="UP001337655"/>
    </source>
</evidence>
<dbReference type="Pfam" id="PF01494">
    <property type="entry name" value="FAD_binding_3"/>
    <property type="match status" value="1"/>
</dbReference>
<dbReference type="AlphaFoldDB" id="A0AAV9PLY1"/>
<dbReference type="PANTHER" id="PTHR47178:SF2">
    <property type="entry name" value="FAD-BINDING DOMAIN-CONTAINING PROTEIN"/>
    <property type="match status" value="1"/>
</dbReference>
<evidence type="ECO:0000313" key="7">
    <source>
        <dbReference type="EMBL" id="KAK5174665.1"/>
    </source>
</evidence>
<keyword evidence="3" id="KW-0274">FAD</keyword>
<accession>A0AAV9PLY1</accession>
<evidence type="ECO:0000256" key="4">
    <source>
        <dbReference type="ARBA" id="ARBA00023002"/>
    </source>
</evidence>
<comment type="caution">
    <text evidence="7">The sequence shown here is derived from an EMBL/GenBank/DDBJ whole genome shotgun (WGS) entry which is preliminary data.</text>
</comment>
<evidence type="ECO:0000256" key="3">
    <source>
        <dbReference type="ARBA" id="ARBA00022827"/>
    </source>
</evidence>
<comment type="cofactor">
    <cofactor evidence="1">
        <name>FAD</name>
        <dbReference type="ChEBI" id="CHEBI:57692"/>
    </cofactor>
</comment>
<dbReference type="EMBL" id="JAVRRT010000002">
    <property type="protein sequence ID" value="KAK5174665.1"/>
    <property type="molecule type" value="Genomic_DNA"/>
</dbReference>
<proteinExistence type="predicted"/>
<organism evidence="7 8">
    <name type="scientific">Saxophila tyrrhenica</name>
    <dbReference type="NCBI Taxonomy" id="1690608"/>
    <lineage>
        <taxon>Eukaryota</taxon>
        <taxon>Fungi</taxon>
        <taxon>Dikarya</taxon>
        <taxon>Ascomycota</taxon>
        <taxon>Pezizomycotina</taxon>
        <taxon>Dothideomycetes</taxon>
        <taxon>Dothideomycetidae</taxon>
        <taxon>Mycosphaerellales</taxon>
        <taxon>Extremaceae</taxon>
        <taxon>Saxophila</taxon>
    </lineage>
</organism>
<dbReference type="Gene3D" id="3.50.50.60">
    <property type="entry name" value="FAD/NAD(P)-binding domain"/>
    <property type="match status" value="1"/>
</dbReference>
<dbReference type="InterPro" id="IPR036188">
    <property type="entry name" value="FAD/NAD-bd_sf"/>
</dbReference>
<gene>
    <name evidence="7" type="ORF">LTR77_001747</name>
</gene>
<dbReference type="Proteomes" id="UP001337655">
    <property type="component" value="Unassembled WGS sequence"/>
</dbReference>
<dbReference type="InterPro" id="IPR002938">
    <property type="entry name" value="FAD-bd"/>
</dbReference>
<evidence type="ECO:0000256" key="5">
    <source>
        <dbReference type="ARBA" id="ARBA00023033"/>
    </source>
</evidence>
<keyword evidence="5" id="KW-0503">Monooxygenase</keyword>
<dbReference type="GO" id="GO:0071949">
    <property type="term" value="F:FAD binding"/>
    <property type="evidence" value="ECO:0007669"/>
    <property type="project" value="InterPro"/>
</dbReference>
<dbReference type="GO" id="GO:0004497">
    <property type="term" value="F:monooxygenase activity"/>
    <property type="evidence" value="ECO:0007669"/>
    <property type="project" value="UniProtKB-KW"/>
</dbReference>
<dbReference type="SUPFAM" id="SSF51905">
    <property type="entry name" value="FAD/NAD(P)-binding domain"/>
    <property type="match status" value="1"/>
</dbReference>
<dbReference type="GeneID" id="89923094"/>